<organism evidence="2">
    <name type="scientific">Florenciella sp. virus SA2</name>
    <dbReference type="NCBI Taxonomy" id="3240092"/>
    <lineage>
        <taxon>Viruses</taxon>
    </lineage>
</organism>
<reference evidence="2" key="1">
    <citation type="submission" date="2024-03" db="EMBL/GenBank/DDBJ databases">
        <title>Eukaryotic viruses encode the ribosomal protein eL40.</title>
        <authorList>
            <person name="Thomy J."/>
            <person name="Schvarcz C.R."/>
            <person name="McBeain K.A."/>
            <person name="Edwards K.F."/>
            <person name="Steward G.F."/>
        </authorList>
    </citation>
    <scope>NUCLEOTIDE SEQUENCE</scope>
    <source>
        <strain evidence="2">FloV-SA2</strain>
    </source>
</reference>
<proteinExistence type="predicted"/>
<dbReference type="Gene3D" id="3.40.50.12080">
    <property type="match status" value="1"/>
</dbReference>
<sequence>MNLNYKDKNVVFYTNCQGGIGINKLLQSVCKFKSIHYIETFSTIWNKKDLPLNIIKNADIFICQPINIKYGKYSTNTTIDNNILSHLKVGCIKIIFPYIYFACLFPLFYANAGAEIDGGVSYDISKIVNRDIIFQLKQTHTNDEIISLYDSQNIDFKFEENLKDTIERIKTHEIHCNIKITHLFTMDNIKNIKLMHTNNHPTNYVLKYITNEVLKILELPESKFNSVNTEILSQVPYSLYSYNFFKFTWLNPKDCNENIYKKLLKDLL</sequence>
<dbReference type="InterPro" id="IPR041307">
    <property type="entry name" value="WcbI"/>
</dbReference>
<feature type="domain" description="Polysaccharide biosynthesis enzyme WcbI" evidence="1">
    <location>
        <begin position="11"/>
        <end position="221"/>
    </location>
</feature>
<name>A0AB39JCC2_9VIRU</name>
<accession>A0AB39JCC2</accession>
<evidence type="ECO:0000259" key="1">
    <source>
        <dbReference type="Pfam" id="PF18588"/>
    </source>
</evidence>
<dbReference type="EMBL" id="PP542043">
    <property type="protein sequence ID" value="XDO02325.1"/>
    <property type="molecule type" value="Genomic_DNA"/>
</dbReference>
<dbReference type="Pfam" id="PF18588">
    <property type="entry name" value="WcbI"/>
    <property type="match status" value="1"/>
</dbReference>
<evidence type="ECO:0000313" key="2">
    <source>
        <dbReference type="EMBL" id="XDO02325.1"/>
    </source>
</evidence>
<protein>
    <submittedName>
        <fullName evidence="2">Wcbi Family Polysaccharide Biosynthesis putative Acetyltransferase</fullName>
    </submittedName>
</protein>
<gene>
    <name evidence="2" type="ORF">FloV-SA2_00507</name>
</gene>